<evidence type="ECO:0000313" key="1">
    <source>
        <dbReference type="EMBL" id="ATN93660.1"/>
    </source>
</evidence>
<accession>A0A2D1GNS4</accession>
<gene>
    <name evidence="1" type="ORF">SEA_SCAP1_11</name>
</gene>
<proteinExistence type="predicted"/>
<sequence>MLGSSEVYFQPPANVQMNYPCIVYKRDSADTQFAGNKPYIYVKRYMVTVIARDPDSEIPDKIAALPRCLFNRNYPANGLHHDVFNLYF</sequence>
<dbReference type="EMBL" id="MF975637">
    <property type="protein sequence ID" value="ATN93660.1"/>
    <property type="molecule type" value="Genomic_DNA"/>
</dbReference>
<keyword evidence="2" id="KW-1185">Reference proteome</keyword>
<organism evidence="1 2">
    <name type="scientific">Streptomyces phage Scap1</name>
    <dbReference type="NCBI Taxonomy" id="2041354"/>
    <lineage>
        <taxon>Viruses</taxon>
        <taxon>Duplodnaviria</taxon>
        <taxon>Heunggongvirae</taxon>
        <taxon>Uroviricota</taxon>
        <taxon>Caudoviricetes</taxon>
        <taxon>Scapunavirus</taxon>
        <taxon>Scapunavirus scap1</taxon>
    </lineage>
</organism>
<evidence type="ECO:0008006" key="3">
    <source>
        <dbReference type="Google" id="ProtNLM"/>
    </source>
</evidence>
<evidence type="ECO:0000313" key="2">
    <source>
        <dbReference type="Proteomes" id="UP000228985"/>
    </source>
</evidence>
<protein>
    <recommendedName>
        <fullName evidence="3">Tail terminator</fullName>
    </recommendedName>
</protein>
<reference evidence="1 2" key="1">
    <citation type="submission" date="2017-09" db="EMBL/GenBank/DDBJ databases">
        <authorList>
            <person name="Ehlers B."/>
            <person name="Leendertz F.H."/>
        </authorList>
    </citation>
    <scope>NUCLEOTIDE SEQUENCE [LARGE SCALE GENOMIC DNA]</scope>
</reference>
<dbReference type="OrthoDB" id="15699at10239"/>
<name>A0A2D1GNS4_9CAUD</name>
<dbReference type="Proteomes" id="UP000228985">
    <property type="component" value="Segment"/>
</dbReference>